<evidence type="ECO:0000313" key="1">
    <source>
        <dbReference type="EMBL" id="SDJ18601.1"/>
    </source>
</evidence>
<dbReference type="Proteomes" id="UP000182894">
    <property type="component" value="Unassembled WGS sequence"/>
</dbReference>
<keyword evidence="2" id="KW-1185">Reference proteome</keyword>
<reference evidence="2" key="1">
    <citation type="submission" date="2016-10" db="EMBL/GenBank/DDBJ databases">
        <authorList>
            <person name="Varghese N."/>
            <person name="Submissions S."/>
        </authorList>
    </citation>
    <scope>NUCLEOTIDE SEQUENCE [LARGE SCALE GENOMIC DNA]</scope>
    <source>
        <strain evidence="2">ATCC 700689</strain>
    </source>
</reference>
<sequence length="47" mass="5249">MLVLFIIVAVVAIVVYSAEHNLATLGQFVDYVQHDTLTVMMVLNNKD</sequence>
<evidence type="ECO:0000313" key="2">
    <source>
        <dbReference type="Proteomes" id="UP000182894"/>
    </source>
</evidence>
<dbReference type="AlphaFoldDB" id="A0A1G8RNP0"/>
<gene>
    <name evidence="1" type="ORF">SAMN05216605_1235</name>
</gene>
<organism evidence="1 2">
    <name type="scientific">Pseudomonas abietaniphila</name>
    <dbReference type="NCBI Taxonomy" id="89065"/>
    <lineage>
        <taxon>Bacteria</taxon>
        <taxon>Pseudomonadati</taxon>
        <taxon>Pseudomonadota</taxon>
        <taxon>Gammaproteobacteria</taxon>
        <taxon>Pseudomonadales</taxon>
        <taxon>Pseudomonadaceae</taxon>
        <taxon>Pseudomonas</taxon>
    </lineage>
</organism>
<dbReference type="RefSeq" id="WP_167362125.1">
    <property type="nucleotide sequence ID" value="NZ_FNCO01000023.1"/>
</dbReference>
<dbReference type="EMBL" id="FNCO01000023">
    <property type="protein sequence ID" value="SDJ18601.1"/>
    <property type="molecule type" value="Genomic_DNA"/>
</dbReference>
<accession>A0A1G8RNP0</accession>
<proteinExistence type="predicted"/>
<protein>
    <submittedName>
        <fullName evidence="1">Uncharacterized protein</fullName>
    </submittedName>
</protein>
<name>A0A1G8RNP0_9PSED</name>
<dbReference type="STRING" id="89065.SAMN05216605_1235"/>